<dbReference type="OrthoDB" id="1915848at2759"/>
<evidence type="ECO:0000313" key="5">
    <source>
        <dbReference type="Proteomes" id="UP000825935"/>
    </source>
</evidence>
<sequence>MSLTYTKGLFLLQGISMESVSDLSYNNKTNGYPTSFEFLSSRARLVNGKSVLKASALVAAWDDCTDCSESVVSNGSSGVLSPSTEAEIPDAEFADAGSHMFDLSPSTTNPNQLLLKVHVMEALISGIFSTVSSLKKAYASLQSAHVPLDAERLQLADKAVVTELKRLAALKQSYKERLLLVGSSMAKNNLLDSQEGNDNKQEQPLMSYEAVINSFYSEIQSKNALIDSLQNKLSQVTLKKNKLEKQAKRLEQKVTRESYVDHPVEDSLPSSHLLESAVLGASEASRTFAKLLISLMRIARWDLDAAANSIEPGISYSRMSHKKFVFESYIYQRMLNEFENGSKLSILPQSKEHCFEQFRELRGMNPHTALLSAGGNSFSKYCLGRFLDLVHPKMEESFFGNLDQRNEVMNGLHPQTQFYQNFLKLAKAMWLLHLIAFSFEPHARIFQVKRNTEFSPLYMESLVRIPKSDFGNADVEVPRVGFTVMPGFRVGNTVIKCQVYVLPASSGKP</sequence>
<dbReference type="InterPro" id="IPR006943">
    <property type="entry name" value="DUF641_pln"/>
</dbReference>
<dbReference type="OMA" id="HHYHNGR"/>
<evidence type="ECO:0000313" key="4">
    <source>
        <dbReference type="EMBL" id="KAH7435168.1"/>
    </source>
</evidence>
<dbReference type="PANTHER" id="PTHR31161">
    <property type="entry name" value="PROTEIN GRAVITROPIC IN THE LIGHT 1"/>
    <property type="match status" value="1"/>
</dbReference>
<dbReference type="Pfam" id="PF24994">
    <property type="entry name" value="GIL1_IRKI_C"/>
    <property type="match status" value="1"/>
</dbReference>
<evidence type="ECO:0008006" key="6">
    <source>
        <dbReference type="Google" id="ProtNLM"/>
    </source>
</evidence>
<name>A0A8T2UKC0_CERRI</name>
<evidence type="ECO:0000259" key="3">
    <source>
        <dbReference type="Pfam" id="PF24994"/>
    </source>
</evidence>
<evidence type="ECO:0000259" key="2">
    <source>
        <dbReference type="Pfam" id="PF04859"/>
    </source>
</evidence>
<accession>A0A8T2UKC0</accession>
<dbReference type="InterPro" id="IPR056813">
    <property type="entry name" value="GIL1_IRKI_C"/>
</dbReference>
<reference evidence="4" key="1">
    <citation type="submission" date="2021-08" db="EMBL/GenBank/DDBJ databases">
        <title>WGS assembly of Ceratopteris richardii.</title>
        <authorList>
            <person name="Marchant D.B."/>
            <person name="Chen G."/>
            <person name="Jenkins J."/>
            <person name="Shu S."/>
            <person name="Leebens-Mack J."/>
            <person name="Grimwood J."/>
            <person name="Schmutz J."/>
            <person name="Soltis P."/>
            <person name="Soltis D."/>
            <person name="Chen Z.-H."/>
        </authorList>
    </citation>
    <scope>NUCLEOTIDE SEQUENCE</scope>
    <source>
        <strain evidence="4">Whitten #5841</strain>
        <tissue evidence="4">Leaf</tissue>
    </source>
</reference>
<organism evidence="4 5">
    <name type="scientific">Ceratopteris richardii</name>
    <name type="common">Triangle waterfern</name>
    <dbReference type="NCBI Taxonomy" id="49495"/>
    <lineage>
        <taxon>Eukaryota</taxon>
        <taxon>Viridiplantae</taxon>
        <taxon>Streptophyta</taxon>
        <taxon>Embryophyta</taxon>
        <taxon>Tracheophyta</taxon>
        <taxon>Polypodiopsida</taxon>
        <taxon>Polypodiidae</taxon>
        <taxon>Polypodiales</taxon>
        <taxon>Pteridineae</taxon>
        <taxon>Pteridaceae</taxon>
        <taxon>Parkerioideae</taxon>
        <taxon>Ceratopteris</taxon>
    </lineage>
</organism>
<dbReference type="EMBL" id="CM035411">
    <property type="protein sequence ID" value="KAH7435168.1"/>
    <property type="molecule type" value="Genomic_DNA"/>
</dbReference>
<feature type="domain" description="DUF641" evidence="2">
    <location>
        <begin position="117"/>
        <end position="245"/>
    </location>
</feature>
<evidence type="ECO:0000256" key="1">
    <source>
        <dbReference type="SAM" id="Coils"/>
    </source>
</evidence>
<dbReference type="Pfam" id="PF04859">
    <property type="entry name" value="DUF641"/>
    <property type="match status" value="1"/>
</dbReference>
<comment type="caution">
    <text evidence="4">The sequence shown here is derived from an EMBL/GenBank/DDBJ whole genome shotgun (WGS) entry which is preliminary data.</text>
</comment>
<gene>
    <name evidence="4" type="ORF">KP509_06G053000</name>
</gene>
<dbReference type="AlphaFoldDB" id="A0A8T2UKC0"/>
<dbReference type="GO" id="GO:0009639">
    <property type="term" value="P:response to red or far red light"/>
    <property type="evidence" value="ECO:0007669"/>
    <property type="project" value="InterPro"/>
</dbReference>
<dbReference type="GO" id="GO:0009959">
    <property type="term" value="P:negative gravitropism"/>
    <property type="evidence" value="ECO:0007669"/>
    <property type="project" value="InterPro"/>
</dbReference>
<protein>
    <recommendedName>
        <fullName evidence="6">DUF641 domain-containing protein</fullName>
    </recommendedName>
</protein>
<keyword evidence="5" id="KW-1185">Reference proteome</keyword>
<feature type="domain" description="GIL1/IRKI C-terminal" evidence="3">
    <location>
        <begin position="445"/>
        <end position="500"/>
    </location>
</feature>
<proteinExistence type="predicted"/>
<dbReference type="InterPro" id="IPR040225">
    <property type="entry name" value="GIL1-like"/>
</dbReference>
<keyword evidence="1" id="KW-0175">Coiled coil</keyword>
<dbReference type="Proteomes" id="UP000825935">
    <property type="component" value="Chromosome 6"/>
</dbReference>
<feature type="coiled-coil region" evidence="1">
    <location>
        <begin position="219"/>
        <end position="260"/>
    </location>
</feature>